<reference evidence="1" key="1">
    <citation type="submission" date="2022-08" db="EMBL/GenBank/DDBJ databases">
        <title>Genomic Encyclopedia of Type Strains, Phase V (KMG-V): Genome sequencing to study the core and pangenomes of soil and plant-associated prokaryotes.</title>
        <authorList>
            <person name="Whitman W."/>
        </authorList>
    </citation>
    <scope>NUCLEOTIDE SEQUENCE</scope>
    <source>
        <strain evidence="1">SP3002</strain>
    </source>
</reference>
<proteinExistence type="predicted"/>
<sequence>MSSKYTFRLTAFVSSDHPNGGNVRTISTGHDTDIEAAREAEGAELHDGEELFIEVIDPQKNDRIVDRVDPDEVTT</sequence>
<gene>
    <name evidence="1" type="ORF">GGP99_001782</name>
</gene>
<dbReference type="AlphaFoldDB" id="A0AAW5P7G3"/>
<evidence type="ECO:0000313" key="2">
    <source>
        <dbReference type="Proteomes" id="UP001155110"/>
    </source>
</evidence>
<dbReference type="EMBL" id="JANTZM010000007">
    <property type="protein sequence ID" value="MCS4157818.1"/>
    <property type="molecule type" value="Genomic_DNA"/>
</dbReference>
<dbReference type="Proteomes" id="UP001155110">
    <property type="component" value="Unassembled WGS sequence"/>
</dbReference>
<comment type="caution">
    <text evidence="1">The sequence shown here is derived from an EMBL/GenBank/DDBJ whole genome shotgun (WGS) entry which is preliminary data.</text>
</comment>
<name>A0AAW5P7G3_9BACT</name>
<protein>
    <submittedName>
        <fullName evidence="1">Uncharacterized protein</fullName>
    </submittedName>
</protein>
<dbReference type="RefSeq" id="WP_259258347.1">
    <property type="nucleotide sequence ID" value="NZ_JANTZM010000007.1"/>
</dbReference>
<organism evidence="1 2">
    <name type="scientific">Salinibacter ruber</name>
    <dbReference type="NCBI Taxonomy" id="146919"/>
    <lineage>
        <taxon>Bacteria</taxon>
        <taxon>Pseudomonadati</taxon>
        <taxon>Rhodothermota</taxon>
        <taxon>Rhodothermia</taxon>
        <taxon>Rhodothermales</taxon>
        <taxon>Salinibacteraceae</taxon>
        <taxon>Salinibacter</taxon>
    </lineage>
</organism>
<evidence type="ECO:0000313" key="1">
    <source>
        <dbReference type="EMBL" id="MCS4157818.1"/>
    </source>
</evidence>
<accession>A0AAW5P7G3</accession>